<feature type="chain" id="PRO_5044816022" description="Synenkephalin" evidence="10">
    <location>
        <begin position="24"/>
        <end position="315"/>
    </location>
</feature>
<dbReference type="GO" id="GO:0001515">
    <property type="term" value="F:opioid peptide activity"/>
    <property type="evidence" value="ECO:0007669"/>
    <property type="project" value="UniProtKB-KW"/>
</dbReference>
<name>A0ABD1JDQ5_9TELE</name>
<dbReference type="PRINTS" id="PR01028">
    <property type="entry name" value="OPIOIDPRCRSR"/>
</dbReference>
<dbReference type="Pfam" id="PF01160">
    <property type="entry name" value="Opiods_neuropep"/>
    <property type="match status" value="1"/>
</dbReference>
<feature type="compositionally biased region" description="Acidic residues" evidence="9">
    <location>
        <begin position="283"/>
        <end position="303"/>
    </location>
</feature>
<reference evidence="11 12" key="1">
    <citation type="submission" date="2024-09" db="EMBL/GenBank/DDBJ databases">
        <title>A chromosome-level genome assembly of Gray's grenadier anchovy, Coilia grayii.</title>
        <authorList>
            <person name="Fu Z."/>
        </authorList>
    </citation>
    <scope>NUCLEOTIDE SEQUENCE [LARGE SCALE GENOMIC DNA]</scope>
    <source>
        <strain evidence="11">G4</strain>
        <tissue evidence="11">Muscle</tissue>
    </source>
</reference>
<feature type="signal peptide" evidence="10">
    <location>
        <begin position="1"/>
        <end position="23"/>
    </location>
</feature>
<protein>
    <recommendedName>
        <fullName evidence="13">Synenkephalin</fullName>
    </recommendedName>
</protein>
<accession>A0ABD1JDQ5</accession>
<dbReference type="Proteomes" id="UP001591681">
    <property type="component" value="Unassembled WGS sequence"/>
</dbReference>
<evidence type="ECO:0000256" key="6">
    <source>
        <dbReference type="ARBA" id="ARBA00023157"/>
    </source>
</evidence>
<evidence type="ECO:0000256" key="3">
    <source>
        <dbReference type="ARBA" id="ARBA00022525"/>
    </source>
</evidence>
<feature type="region of interest" description="Disordered" evidence="9">
    <location>
        <begin position="275"/>
        <end position="315"/>
    </location>
</feature>
<evidence type="ECO:0000256" key="8">
    <source>
        <dbReference type="ARBA" id="ARBA00023320"/>
    </source>
</evidence>
<evidence type="ECO:0000256" key="9">
    <source>
        <dbReference type="SAM" id="MobiDB-lite"/>
    </source>
</evidence>
<evidence type="ECO:0000256" key="7">
    <source>
        <dbReference type="ARBA" id="ARBA00023205"/>
    </source>
</evidence>
<keyword evidence="6" id="KW-1015">Disulfide bond</keyword>
<dbReference type="PANTHER" id="PTHR11438:SF3">
    <property type="entry name" value="PROENKEPHALIN-A"/>
    <property type="match status" value="1"/>
</dbReference>
<keyword evidence="10" id="KW-0732">Signal</keyword>
<comment type="similarity">
    <text evidence="2">Belongs to the opioid neuropeptide precursor family.</text>
</comment>
<evidence type="ECO:0000313" key="12">
    <source>
        <dbReference type="Proteomes" id="UP001591681"/>
    </source>
</evidence>
<evidence type="ECO:0000256" key="4">
    <source>
        <dbReference type="ARBA" id="ARBA00022685"/>
    </source>
</evidence>
<evidence type="ECO:0000256" key="10">
    <source>
        <dbReference type="SAM" id="SignalP"/>
    </source>
</evidence>
<organism evidence="11 12">
    <name type="scientific">Coilia grayii</name>
    <name type="common">Gray's grenadier anchovy</name>
    <dbReference type="NCBI Taxonomy" id="363190"/>
    <lineage>
        <taxon>Eukaryota</taxon>
        <taxon>Metazoa</taxon>
        <taxon>Chordata</taxon>
        <taxon>Craniata</taxon>
        <taxon>Vertebrata</taxon>
        <taxon>Euteleostomi</taxon>
        <taxon>Actinopterygii</taxon>
        <taxon>Neopterygii</taxon>
        <taxon>Teleostei</taxon>
        <taxon>Clupei</taxon>
        <taxon>Clupeiformes</taxon>
        <taxon>Clupeoidei</taxon>
        <taxon>Engraulidae</taxon>
        <taxon>Coilinae</taxon>
        <taxon>Coilia</taxon>
    </lineage>
</organism>
<evidence type="ECO:0000313" key="11">
    <source>
        <dbReference type="EMBL" id="KAL2085297.1"/>
    </source>
</evidence>
<keyword evidence="7" id="KW-0257">Endorphin</keyword>
<evidence type="ECO:0000256" key="1">
    <source>
        <dbReference type="ARBA" id="ARBA00004613"/>
    </source>
</evidence>
<dbReference type="InterPro" id="IPR006024">
    <property type="entry name" value="Opioid_neupept"/>
</dbReference>
<dbReference type="EMBL" id="JBHFQA010000016">
    <property type="protein sequence ID" value="KAL2085297.1"/>
    <property type="molecule type" value="Genomic_DNA"/>
</dbReference>
<keyword evidence="5" id="KW-0555">Opioid peptide</keyword>
<gene>
    <name evidence="11" type="ORF">ACEWY4_018617</name>
</gene>
<keyword evidence="8" id="KW-0527">Neuropeptide</keyword>
<dbReference type="PANTHER" id="PTHR11438">
    <property type="entry name" value="PROENKEPHALIN"/>
    <property type="match status" value="1"/>
</dbReference>
<sequence length="315" mass="34314">MALPVNFCCLAVLCASLALTAQADCGTDCTFCAVQDIFRKSDLNPTMCMWQCEADFSHGSSWGPCRDLLQSLGATTTTAAAAAATMENEDLPAESQPEPQDSQLHQLAKKYGGFMKRYGGFMKRYGGFMKRYGGFMKKSDETYGLEPDIMDDDVDHGREILTFRTERGRGGDGREGEEEKAGDGVRDSLRVLLAELLLGVKGGGEREEAGGAAGIAKRYGGFMRRSSIYDSLSSRGGGGGGAAGARPLQKRYGGFMRRVGWPEWLEESKRYGGFMRRSLGGEGEGEAKEEEEEEEGGEEEQGPEMEKRYGGFMGY</sequence>
<comment type="subcellular location">
    <subcellularLocation>
        <location evidence="1">Secreted</location>
    </subcellularLocation>
</comment>
<proteinExistence type="inferred from homology"/>
<dbReference type="GO" id="GO:0007218">
    <property type="term" value="P:neuropeptide signaling pathway"/>
    <property type="evidence" value="ECO:0007669"/>
    <property type="project" value="UniProtKB-KW"/>
</dbReference>
<comment type="caution">
    <text evidence="11">The sequence shown here is derived from an EMBL/GenBank/DDBJ whole genome shotgun (WGS) entry which is preliminary data.</text>
</comment>
<dbReference type="AlphaFoldDB" id="A0ABD1JDQ5"/>
<keyword evidence="4" id="KW-0165">Cleavage on pair of basic residues</keyword>
<evidence type="ECO:0008006" key="13">
    <source>
        <dbReference type="Google" id="ProtNLM"/>
    </source>
</evidence>
<dbReference type="GO" id="GO:0005576">
    <property type="term" value="C:extracellular region"/>
    <property type="evidence" value="ECO:0007669"/>
    <property type="project" value="UniProtKB-SubCell"/>
</dbReference>
<keyword evidence="12" id="KW-1185">Reference proteome</keyword>
<evidence type="ECO:0000256" key="2">
    <source>
        <dbReference type="ARBA" id="ARBA00008543"/>
    </source>
</evidence>
<keyword evidence="3" id="KW-0964">Secreted</keyword>
<evidence type="ECO:0000256" key="5">
    <source>
        <dbReference type="ARBA" id="ARBA00022901"/>
    </source>
</evidence>